<dbReference type="NCBIfam" id="NF003483">
    <property type="entry name" value="PRK05159.1"/>
    <property type="match status" value="1"/>
</dbReference>
<dbReference type="PANTHER" id="PTHR43450">
    <property type="entry name" value="ASPARTYL-TRNA SYNTHETASE"/>
    <property type="match status" value="1"/>
</dbReference>
<comment type="caution">
    <text evidence="11">The sequence shown here is derived from an EMBL/GenBank/DDBJ whole genome shotgun (WGS) entry which is preliminary data.</text>
</comment>
<feature type="binding site" evidence="9">
    <location>
        <position position="354"/>
    </location>
    <ligand>
        <name>ATP</name>
        <dbReference type="ChEBI" id="CHEBI:30616"/>
    </ligand>
</feature>
<dbReference type="EMBL" id="MEWU01000008">
    <property type="protein sequence ID" value="OGC83884.1"/>
    <property type="molecule type" value="Genomic_DNA"/>
</dbReference>
<dbReference type="Proteomes" id="UP000177564">
    <property type="component" value="Unassembled WGS sequence"/>
</dbReference>
<gene>
    <name evidence="9" type="primary">aspS</name>
    <name evidence="11" type="ORF">A3D68_01620</name>
</gene>
<dbReference type="GO" id="GO:0017101">
    <property type="term" value="C:aminoacyl-tRNA synthetase multienzyme complex"/>
    <property type="evidence" value="ECO:0007669"/>
    <property type="project" value="TreeGrafter"/>
</dbReference>
<feature type="binding site" evidence="9">
    <location>
        <begin position="220"/>
        <end position="222"/>
    </location>
    <ligand>
        <name>ATP</name>
        <dbReference type="ChEBI" id="CHEBI:30616"/>
    </ligand>
</feature>
<dbReference type="Pfam" id="PF01336">
    <property type="entry name" value="tRNA_anti-codon"/>
    <property type="match status" value="1"/>
</dbReference>
<feature type="binding site" evidence="9">
    <location>
        <position position="212"/>
    </location>
    <ligand>
        <name>L-aspartate</name>
        <dbReference type="ChEBI" id="CHEBI:29991"/>
    </ligand>
</feature>
<evidence type="ECO:0000256" key="3">
    <source>
        <dbReference type="ARBA" id="ARBA00022490"/>
    </source>
</evidence>
<evidence type="ECO:0000313" key="12">
    <source>
        <dbReference type="Proteomes" id="UP000177564"/>
    </source>
</evidence>
<dbReference type="SUPFAM" id="SSF50249">
    <property type="entry name" value="Nucleic acid-binding proteins"/>
    <property type="match status" value="1"/>
</dbReference>
<proteinExistence type="inferred from homology"/>
<dbReference type="GO" id="GO:0006422">
    <property type="term" value="P:aspartyl-tRNA aminoacylation"/>
    <property type="evidence" value="ECO:0007669"/>
    <property type="project" value="UniProtKB-UniRule"/>
</dbReference>
<name>A0A1F4XQM7_9BACT</name>
<accession>A0A1F4XQM7</accession>
<dbReference type="Gene3D" id="2.40.50.140">
    <property type="entry name" value="Nucleic acid-binding proteins"/>
    <property type="match status" value="1"/>
</dbReference>
<dbReference type="STRING" id="1797240.A3D68_01620"/>
<evidence type="ECO:0000256" key="5">
    <source>
        <dbReference type="ARBA" id="ARBA00022741"/>
    </source>
</evidence>
<dbReference type="InterPro" id="IPR006195">
    <property type="entry name" value="aa-tRNA-synth_II"/>
</dbReference>
<dbReference type="InterPro" id="IPR004365">
    <property type="entry name" value="NA-bd_OB_tRNA"/>
</dbReference>
<protein>
    <recommendedName>
        <fullName evidence="9">Aspartate--tRNA ligase</fullName>
        <ecNumber evidence="9">6.1.1.12</ecNumber>
    </recommendedName>
    <alternativeName>
        <fullName evidence="9">Aspartyl-tRNA synthetase</fullName>
        <shortName evidence="9">AspRS</shortName>
    </alternativeName>
</protein>
<dbReference type="SUPFAM" id="SSF55681">
    <property type="entry name" value="Class II aaRS and biotin synthetases"/>
    <property type="match status" value="1"/>
</dbReference>
<comment type="function">
    <text evidence="9">Catalyzes the attachment of L-aspartate to tRNA(Asp) in a two-step reaction: L-aspartate is first activated by ATP to form Asp-AMP and then transferred to the acceptor end of tRNA(Asp).</text>
</comment>
<feature type="binding site" evidence="9">
    <location>
        <begin position="212"/>
        <end position="214"/>
    </location>
    <ligand>
        <name>ATP</name>
        <dbReference type="ChEBI" id="CHEBI:30616"/>
    </ligand>
</feature>
<dbReference type="GO" id="GO:0005524">
    <property type="term" value="F:ATP binding"/>
    <property type="evidence" value="ECO:0007669"/>
    <property type="project" value="UniProtKB-UniRule"/>
</dbReference>
<evidence type="ECO:0000256" key="9">
    <source>
        <dbReference type="HAMAP-Rule" id="MF_02075"/>
    </source>
</evidence>
<evidence type="ECO:0000256" key="7">
    <source>
        <dbReference type="ARBA" id="ARBA00022917"/>
    </source>
</evidence>
<keyword evidence="5 9" id="KW-0547">Nucleotide-binding</keyword>
<dbReference type="InterPro" id="IPR002312">
    <property type="entry name" value="Asp/Asn-tRNA-synth_IIb"/>
</dbReference>
<dbReference type="InterPro" id="IPR012340">
    <property type="entry name" value="NA-bd_OB-fold"/>
</dbReference>
<dbReference type="HAMAP" id="MF_02075">
    <property type="entry name" value="Asp_tRNA_synth_type2"/>
    <property type="match status" value="1"/>
</dbReference>
<dbReference type="PANTHER" id="PTHR43450:SF1">
    <property type="entry name" value="ASPARTATE--TRNA LIGASE, CYTOPLASMIC"/>
    <property type="match status" value="1"/>
</dbReference>
<dbReference type="InterPro" id="IPR045864">
    <property type="entry name" value="aa-tRNA-synth_II/BPL/LPL"/>
</dbReference>
<dbReference type="PRINTS" id="PR01042">
    <property type="entry name" value="TRNASYNTHASP"/>
</dbReference>
<reference evidence="11 12" key="1">
    <citation type="journal article" date="2016" name="Nat. Commun.">
        <title>Thousands of microbial genomes shed light on interconnected biogeochemical processes in an aquifer system.</title>
        <authorList>
            <person name="Anantharaman K."/>
            <person name="Brown C.T."/>
            <person name="Hug L.A."/>
            <person name="Sharon I."/>
            <person name="Castelle C.J."/>
            <person name="Probst A.J."/>
            <person name="Thomas B.C."/>
            <person name="Singh A."/>
            <person name="Wilkins M.J."/>
            <person name="Karaoz U."/>
            <person name="Brodie E.L."/>
            <person name="Williams K.H."/>
            <person name="Hubbard S.S."/>
            <person name="Banfield J.F."/>
        </authorList>
    </citation>
    <scope>NUCLEOTIDE SEQUENCE [LARGE SCALE GENOMIC DNA]</scope>
</reference>
<dbReference type="Gene3D" id="3.30.930.10">
    <property type="entry name" value="Bira Bifunctional Protein, Domain 2"/>
    <property type="match status" value="1"/>
</dbReference>
<feature type="binding site" evidence="9">
    <location>
        <begin position="402"/>
        <end position="405"/>
    </location>
    <ligand>
        <name>ATP</name>
        <dbReference type="ChEBI" id="CHEBI:30616"/>
    </ligand>
</feature>
<dbReference type="InterPro" id="IPR004364">
    <property type="entry name" value="Aa-tRNA-synt_II"/>
</dbReference>
<dbReference type="GO" id="GO:0005829">
    <property type="term" value="C:cytosol"/>
    <property type="evidence" value="ECO:0007669"/>
    <property type="project" value="TreeGrafter"/>
</dbReference>
<feature type="binding site" evidence="9">
    <location>
        <position position="168"/>
    </location>
    <ligand>
        <name>L-aspartate</name>
        <dbReference type="ChEBI" id="CHEBI:29991"/>
    </ligand>
</feature>
<comment type="subcellular location">
    <subcellularLocation>
        <location evidence="1 9">Cytoplasm</location>
    </subcellularLocation>
</comment>
<dbReference type="GO" id="GO:0004815">
    <property type="term" value="F:aspartate-tRNA ligase activity"/>
    <property type="evidence" value="ECO:0007669"/>
    <property type="project" value="UniProtKB-UniRule"/>
</dbReference>
<feature type="domain" description="Aminoacyl-transfer RNA synthetases class-II family profile" evidence="10">
    <location>
        <begin position="135"/>
        <end position="423"/>
    </location>
</feature>
<evidence type="ECO:0000256" key="1">
    <source>
        <dbReference type="ARBA" id="ARBA00004496"/>
    </source>
</evidence>
<comment type="catalytic activity">
    <reaction evidence="9">
        <text>tRNA(Asp) + L-aspartate + ATP = L-aspartyl-tRNA(Asp) + AMP + diphosphate</text>
        <dbReference type="Rhea" id="RHEA:19649"/>
        <dbReference type="Rhea" id="RHEA-COMP:9660"/>
        <dbReference type="Rhea" id="RHEA-COMP:9678"/>
        <dbReference type="ChEBI" id="CHEBI:29991"/>
        <dbReference type="ChEBI" id="CHEBI:30616"/>
        <dbReference type="ChEBI" id="CHEBI:33019"/>
        <dbReference type="ChEBI" id="CHEBI:78442"/>
        <dbReference type="ChEBI" id="CHEBI:78516"/>
        <dbReference type="ChEBI" id="CHEBI:456215"/>
        <dbReference type="EC" id="6.1.1.12"/>
    </reaction>
</comment>
<evidence type="ECO:0000256" key="2">
    <source>
        <dbReference type="ARBA" id="ARBA00005312"/>
    </source>
</evidence>
<sequence>MERTLIKNLGRKVGERALIKGSVSVRRDQGKMVFFDFRDRSGGVQGVVLPKSDAIETAKEVRPEYVVSVEGSVNKRPDKNVNDGVQNGDIELEVHTIHIFSKAEVPFELDADVNLDTYLDYQPYLLRSQRSHAVFKLQETVVQAFRESLKEQDFTEFQAPAIVGGDAEGGAAAFEVKYHYDKPAYLATSPQLYKQIMVGVFERVFATPKVFRGEKHATPRHLNEYSSMDFEMGFIHDHTDVMAVLESTIRHIVEKVQGHHLDVFELFGAELPLLPKKIPVLKLREAQDILGVEEDPDLEPEHEKKLCEWARKEKGSDFVFVTHYPVSKRPFYTYEDEADPGYTKSFDLLFRGLEITTGGQRVHDYNTLVEKIKDKGMDPERFSFYLQAFKVGLPPHGGSATGLERVTARLLNLPNVKETTLFPRDLNRIDTLLSTDKKE</sequence>
<feature type="binding site" evidence="9">
    <location>
        <position position="361"/>
    </location>
    <ligand>
        <name>L-aspartate</name>
        <dbReference type="ChEBI" id="CHEBI:29991"/>
    </ligand>
</feature>
<dbReference type="PROSITE" id="PS50862">
    <property type="entry name" value="AA_TRNA_LIGASE_II"/>
    <property type="match status" value="1"/>
</dbReference>
<evidence type="ECO:0000256" key="8">
    <source>
        <dbReference type="ARBA" id="ARBA00023146"/>
    </source>
</evidence>
<evidence type="ECO:0000256" key="6">
    <source>
        <dbReference type="ARBA" id="ARBA00022840"/>
    </source>
</evidence>
<dbReference type="Pfam" id="PF00152">
    <property type="entry name" value="tRNA-synt_2"/>
    <property type="match status" value="1"/>
</dbReference>
<comment type="similarity">
    <text evidence="2 9">Belongs to the class-II aminoacyl-tRNA synthetase family. Type 2 subfamily.</text>
</comment>
<feature type="binding site" evidence="9">
    <location>
        <position position="357"/>
    </location>
    <ligand>
        <name>L-aspartate</name>
        <dbReference type="ChEBI" id="CHEBI:29991"/>
    </ligand>
</feature>
<evidence type="ECO:0000313" key="11">
    <source>
        <dbReference type="EMBL" id="OGC83884.1"/>
    </source>
</evidence>
<keyword evidence="6 9" id="KW-0067">ATP-binding</keyword>
<feature type="region of interest" description="Aspartate" evidence="9">
    <location>
        <begin position="191"/>
        <end position="194"/>
    </location>
</feature>
<dbReference type="InterPro" id="IPR004523">
    <property type="entry name" value="Asp-tRNA_synthase_2"/>
</dbReference>
<organism evidence="11 12">
    <name type="scientific">Candidatus Adlerbacteria bacterium RIFCSPHIGHO2_02_FULL_52_17</name>
    <dbReference type="NCBI Taxonomy" id="1797240"/>
    <lineage>
        <taxon>Bacteria</taxon>
        <taxon>Candidatus Adleribacteriota</taxon>
    </lineage>
</organism>
<dbReference type="EC" id="6.1.1.12" evidence="9"/>
<comment type="caution">
    <text evidence="9">Lacks conserved residue(s) required for the propagation of feature annotation.</text>
</comment>
<comment type="subunit">
    <text evidence="9">Homodimer.</text>
</comment>
<dbReference type="GO" id="GO:0003723">
    <property type="term" value="F:RNA binding"/>
    <property type="evidence" value="ECO:0007669"/>
    <property type="project" value="TreeGrafter"/>
</dbReference>
<keyword evidence="7 9" id="KW-0648">Protein biosynthesis</keyword>
<evidence type="ECO:0000259" key="10">
    <source>
        <dbReference type="PROSITE" id="PS50862"/>
    </source>
</evidence>
<keyword evidence="4 9" id="KW-0436">Ligase</keyword>
<keyword evidence="8 9" id="KW-0030">Aminoacyl-tRNA synthetase</keyword>
<keyword evidence="3 9" id="KW-0963">Cytoplasm</keyword>
<evidence type="ECO:0000256" key="4">
    <source>
        <dbReference type="ARBA" id="ARBA00022598"/>
    </source>
</evidence>
<dbReference type="AlphaFoldDB" id="A0A1F4XQM7"/>